<keyword evidence="5" id="KW-0511">Multifunctional enzyme</keyword>
<dbReference type="NCBIfam" id="TIGR00277">
    <property type="entry name" value="HDIG"/>
    <property type="match status" value="1"/>
</dbReference>
<protein>
    <submittedName>
        <fullName evidence="7">HD domain-containing protein</fullName>
    </submittedName>
</protein>
<evidence type="ECO:0000256" key="2">
    <source>
        <dbReference type="ARBA" id="ARBA00022695"/>
    </source>
</evidence>
<evidence type="ECO:0000313" key="7">
    <source>
        <dbReference type="EMBL" id="MFC0083167.1"/>
    </source>
</evidence>
<organism evidence="7 8">
    <name type="scientific">Aciditerrimonas ferrireducens</name>
    <dbReference type="NCBI Taxonomy" id="667306"/>
    <lineage>
        <taxon>Bacteria</taxon>
        <taxon>Bacillati</taxon>
        <taxon>Actinomycetota</taxon>
        <taxon>Acidimicrobiia</taxon>
        <taxon>Acidimicrobiales</taxon>
        <taxon>Acidimicrobiaceae</taxon>
        <taxon>Aciditerrimonas</taxon>
    </lineage>
</organism>
<dbReference type="Pfam" id="PF01966">
    <property type="entry name" value="HD"/>
    <property type="match status" value="1"/>
</dbReference>
<dbReference type="Proteomes" id="UP001589788">
    <property type="component" value="Unassembled WGS sequence"/>
</dbReference>
<dbReference type="Gene3D" id="1.10.3090.10">
    <property type="entry name" value="cca-adding enzyme, domain 2"/>
    <property type="match status" value="1"/>
</dbReference>
<dbReference type="SMART" id="SM00471">
    <property type="entry name" value="HDc"/>
    <property type="match status" value="1"/>
</dbReference>
<feature type="domain" description="HD" evidence="6">
    <location>
        <begin position="96"/>
        <end position="203"/>
    </location>
</feature>
<gene>
    <name evidence="7" type="ORF">ACFFRE_13615</name>
</gene>
<dbReference type="InterPro" id="IPR006674">
    <property type="entry name" value="HD_domain"/>
</dbReference>
<dbReference type="InterPro" id="IPR010043">
    <property type="entry name" value="UTase/UR"/>
</dbReference>
<dbReference type="PANTHER" id="PTHR47320">
    <property type="entry name" value="BIFUNCTIONAL URIDYLYLTRANSFERASE/URIDYLYL-REMOVING ENZYME"/>
    <property type="match status" value="1"/>
</dbReference>
<sequence>DLADPSLALRLAVVAAERRLPIQRASLARLAAAPRRVPIPWPATLRQSLVRVLAAGAPAVDALEALERYGLLRHLLPEWRAVANKPQRNAYHRYTVDRHLLETAARAAARAERTARPDLVLLGCLLHDIGKGYPGDHVEVGAELARAMGERMGLPPEDQERLGRLVRLHLLLPDVATRRDLGDPATIAHVAAQVEDRETLEALACLAEADGRATGPAAWTPWKAGLVRDLVAATAAVLRGE</sequence>
<feature type="non-terminal residue" evidence="7">
    <location>
        <position position="241"/>
    </location>
</feature>
<dbReference type="CDD" id="cd00077">
    <property type="entry name" value="HDc"/>
    <property type="match status" value="1"/>
</dbReference>
<evidence type="ECO:0000256" key="5">
    <source>
        <dbReference type="ARBA" id="ARBA00023268"/>
    </source>
</evidence>
<dbReference type="EMBL" id="JBHLYQ010000301">
    <property type="protein sequence ID" value="MFC0083167.1"/>
    <property type="molecule type" value="Genomic_DNA"/>
</dbReference>
<name>A0ABV6C639_9ACTN</name>
<evidence type="ECO:0000256" key="3">
    <source>
        <dbReference type="ARBA" id="ARBA00022801"/>
    </source>
</evidence>
<keyword evidence="3" id="KW-0378">Hydrolase</keyword>
<comment type="caution">
    <text evidence="7">The sequence shown here is derived from an EMBL/GenBank/DDBJ whole genome shotgun (WGS) entry which is preliminary data.</text>
</comment>
<dbReference type="InterPro" id="IPR006675">
    <property type="entry name" value="HDIG_dom"/>
</dbReference>
<evidence type="ECO:0000256" key="1">
    <source>
        <dbReference type="ARBA" id="ARBA00022679"/>
    </source>
</evidence>
<keyword evidence="8" id="KW-1185">Reference proteome</keyword>
<reference evidence="7 8" key="1">
    <citation type="submission" date="2024-09" db="EMBL/GenBank/DDBJ databases">
        <authorList>
            <person name="Sun Q."/>
            <person name="Mori K."/>
        </authorList>
    </citation>
    <scope>NUCLEOTIDE SEQUENCE [LARGE SCALE GENOMIC DNA]</scope>
    <source>
        <strain evidence="7 8">JCM 15389</strain>
    </source>
</reference>
<dbReference type="RefSeq" id="WP_377790909.1">
    <property type="nucleotide sequence ID" value="NZ_JBHLYQ010000301.1"/>
</dbReference>
<dbReference type="SUPFAM" id="SSF109604">
    <property type="entry name" value="HD-domain/PDEase-like"/>
    <property type="match status" value="1"/>
</dbReference>
<evidence type="ECO:0000259" key="6">
    <source>
        <dbReference type="PROSITE" id="PS51831"/>
    </source>
</evidence>
<feature type="non-terminal residue" evidence="7">
    <location>
        <position position="1"/>
    </location>
</feature>
<dbReference type="InterPro" id="IPR003607">
    <property type="entry name" value="HD/PDEase_dom"/>
</dbReference>
<proteinExistence type="predicted"/>
<dbReference type="PROSITE" id="PS51831">
    <property type="entry name" value="HD"/>
    <property type="match status" value="1"/>
</dbReference>
<evidence type="ECO:0000313" key="8">
    <source>
        <dbReference type="Proteomes" id="UP001589788"/>
    </source>
</evidence>
<dbReference type="PANTHER" id="PTHR47320:SF1">
    <property type="entry name" value="BIFUNCTIONAL URIDYLYLTRANSFERASE_URIDYLYL-REMOVING ENZYME"/>
    <property type="match status" value="1"/>
</dbReference>
<keyword evidence="4" id="KW-0460">Magnesium</keyword>
<keyword evidence="1" id="KW-0808">Transferase</keyword>
<accession>A0ABV6C639</accession>
<evidence type="ECO:0000256" key="4">
    <source>
        <dbReference type="ARBA" id="ARBA00022842"/>
    </source>
</evidence>
<keyword evidence="2" id="KW-0548">Nucleotidyltransferase</keyword>